<dbReference type="Pfam" id="PF01418">
    <property type="entry name" value="HTH_6"/>
    <property type="match status" value="1"/>
</dbReference>
<dbReference type="Gene3D" id="3.40.50.10490">
    <property type="entry name" value="Glucose-6-phosphate isomerase like protein, domain 1"/>
    <property type="match status" value="1"/>
</dbReference>
<dbReference type="InterPro" id="IPR009057">
    <property type="entry name" value="Homeodomain-like_sf"/>
</dbReference>
<evidence type="ECO:0000256" key="3">
    <source>
        <dbReference type="ARBA" id="ARBA00023163"/>
    </source>
</evidence>
<keyword evidence="2" id="KW-0238">DNA-binding</keyword>
<dbReference type="InterPro" id="IPR035472">
    <property type="entry name" value="RpiR-like_SIS"/>
</dbReference>
<keyword evidence="1" id="KW-0805">Transcription regulation</keyword>
<dbReference type="OrthoDB" id="2930at2"/>
<evidence type="ECO:0000256" key="2">
    <source>
        <dbReference type="ARBA" id="ARBA00023125"/>
    </source>
</evidence>
<proteinExistence type="predicted"/>
<feature type="domain" description="HTH rpiR-type" evidence="4">
    <location>
        <begin position="1"/>
        <end position="76"/>
    </location>
</feature>
<feature type="domain" description="SIS" evidence="5">
    <location>
        <begin position="123"/>
        <end position="260"/>
    </location>
</feature>
<evidence type="ECO:0000313" key="7">
    <source>
        <dbReference type="Proteomes" id="UP000288623"/>
    </source>
</evidence>
<evidence type="ECO:0000256" key="1">
    <source>
        <dbReference type="ARBA" id="ARBA00023015"/>
    </source>
</evidence>
<comment type="caution">
    <text evidence="6">The sequence shown here is derived from an EMBL/GenBank/DDBJ whole genome shotgun (WGS) entry which is preliminary data.</text>
</comment>
<keyword evidence="3" id="KW-0804">Transcription</keyword>
<evidence type="ECO:0000259" key="5">
    <source>
        <dbReference type="PROSITE" id="PS51464"/>
    </source>
</evidence>
<gene>
    <name evidence="6" type="ORF">QI30_05920</name>
</gene>
<dbReference type="RefSeq" id="WP_126990012.1">
    <property type="nucleotide sequence ID" value="NZ_JTFC01000025.1"/>
</dbReference>
<dbReference type="Proteomes" id="UP000288623">
    <property type="component" value="Unassembled WGS sequence"/>
</dbReference>
<dbReference type="AlphaFoldDB" id="A0A433RW12"/>
<dbReference type="SUPFAM" id="SSF46689">
    <property type="entry name" value="Homeodomain-like"/>
    <property type="match status" value="1"/>
</dbReference>
<name>A0A433RW12_9BACL</name>
<evidence type="ECO:0000313" key="6">
    <source>
        <dbReference type="EMBL" id="RUS57458.1"/>
    </source>
</evidence>
<dbReference type="InterPro" id="IPR000281">
    <property type="entry name" value="HTH_RpiR"/>
</dbReference>
<dbReference type="InterPro" id="IPR046348">
    <property type="entry name" value="SIS_dom_sf"/>
</dbReference>
<reference evidence="6 7" key="1">
    <citation type="submission" date="2014-11" db="EMBL/GenBank/DDBJ databases">
        <title>Genome sequence and analysis of novel Kurthia sp.</title>
        <authorList>
            <person name="Lawson J.N."/>
            <person name="Gonzalez J.E."/>
            <person name="Rinauldi L."/>
            <person name="Xuan Z."/>
            <person name="Firman A."/>
            <person name="Shaddox L."/>
            <person name="Trudeau A."/>
            <person name="Shah S."/>
            <person name="Reiman D."/>
        </authorList>
    </citation>
    <scope>NUCLEOTIDE SEQUENCE [LARGE SCALE GENOMIC DNA]</scope>
    <source>
        <strain evidence="6 7">3B1D</strain>
    </source>
</reference>
<dbReference type="GO" id="GO:0003677">
    <property type="term" value="F:DNA binding"/>
    <property type="evidence" value="ECO:0007669"/>
    <property type="project" value="UniProtKB-KW"/>
</dbReference>
<dbReference type="PANTHER" id="PTHR30514:SF18">
    <property type="entry name" value="RPIR-FAMILY TRANSCRIPTIONAL REGULATOR"/>
    <property type="match status" value="1"/>
</dbReference>
<dbReference type="InterPro" id="IPR036388">
    <property type="entry name" value="WH-like_DNA-bd_sf"/>
</dbReference>
<dbReference type="InterPro" id="IPR001347">
    <property type="entry name" value="SIS_dom"/>
</dbReference>
<dbReference type="Pfam" id="PF01380">
    <property type="entry name" value="SIS"/>
    <property type="match status" value="1"/>
</dbReference>
<evidence type="ECO:0008006" key="8">
    <source>
        <dbReference type="Google" id="ProtNLM"/>
    </source>
</evidence>
<dbReference type="InterPro" id="IPR047640">
    <property type="entry name" value="RpiR-like"/>
</dbReference>
<dbReference type="GO" id="GO:0097367">
    <property type="term" value="F:carbohydrate derivative binding"/>
    <property type="evidence" value="ECO:0007669"/>
    <property type="project" value="InterPro"/>
</dbReference>
<keyword evidence="7" id="KW-1185">Reference proteome</keyword>
<dbReference type="PROSITE" id="PS51071">
    <property type="entry name" value="HTH_RPIR"/>
    <property type="match status" value="1"/>
</dbReference>
<dbReference type="GO" id="GO:1901135">
    <property type="term" value="P:carbohydrate derivative metabolic process"/>
    <property type="evidence" value="ECO:0007669"/>
    <property type="project" value="InterPro"/>
</dbReference>
<accession>A0A433RW12</accession>
<sequence length="285" mass="32482">MFQDLIQQHYEKLTKSQKVVAHYVLEHPDVIALHAASEVGKQIGVSETTIIRFCYQLELSGYTDLQKRVQKTLVTKESSTLGTYLATNALREEEHFSAAVMLQDVERLQKFAYQINDQDFKQASKRLHAARHIYILGLRSSYAAAEWSAFTLNVVRQQVTLLRPEAQDVIHTISQMDERDVLLVFSFHRYYKQTIDLTKIIQKQGVHVIGITDSPLAPIRRYVNTIFPFTSSRKSTIDMMPSILSFMNTLVIGMTAEDPAAYESYQSAYDAVDSSNLFLDGDDES</sequence>
<dbReference type="PROSITE" id="PS51464">
    <property type="entry name" value="SIS"/>
    <property type="match status" value="1"/>
</dbReference>
<dbReference type="CDD" id="cd05013">
    <property type="entry name" value="SIS_RpiR"/>
    <property type="match status" value="1"/>
</dbReference>
<dbReference type="PANTHER" id="PTHR30514">
    <property type="entry name" value="GLUCOKINASE"/>
    <property type="match status" value="1"/>
</dbReference>
<dbReference type="SUPFAM" id="SSF53697">
    <property type="entry name" value="SIS domain"/>
    <property type="match status" value="1"/>
</dbReference>
<organism evidence="6 7">
    <name type="scientific">Candidatus Kurthia intestinigallinarum</name>
    <dbReference type="NCBI Taxonomy" id="1562256"/>
    <lineage>
        <taxon>Bacteria</taxon>
        <taxon>Bacillati</taxon>
        <taxon>Bacillota</taxon>
        <taxon>Bacilli</taxon>
        <taxon>Bacillales</taxon>
        <taxon>Caryophanaceae</taxon>
        <taxon>Kurthia</taxon>
    </lineage>
</organism>
<evidence type="ECO:0000259" key="4">
    <source>
        <dbReference type="PROSITE" id="PS51071"/>
    </source>
</evidence>
<protein>
    <recommendedName>
        <fullName evidence="8">Transcriptional regulator</fullName>
    </recommendedName>
</protein>
<dbReference type="EMBL" id="JTFC01000025">
    <property type="protein sequence ID" value="RUS57458.1"/>
    <property type="molecule type" value="Genomic_DNA"/>
</dbReference>
<dbReference type="Gene3D" id="1.10.10.10">
    <property type="entry name" value="Winged helix-like DNA-binding domain superfamily/Winged helix DNA-binding domain"/>
    <property type="match status" value="1"/>
</dbReference>
<dbReference type="GO" id="GO:0003700">
    <property type="term" value="F:DNA-binding transcription factor activity"/>
    <property type="evidence" value="ECO:0007669"/>
    <property type="project" value="InterPro"/>
</dbReference>